<feature type="compositionally biased region" description="Low complexity" evidence="2">
    <location>
        <begin position="253"/>
        <end position="270"/>
    </location>
</feature>
<evidence type="ECO:0000313" key="6">
    <source>
        <dbReference type="Proteomes" id="UP000440694"/>
    </source>
</evidence>
<evidence type="ECO:0000256" key="2">
    <source>
        <dbReference type="SAM" id="MobiDB-lite"/>
    </source>
</evidence>
<feature type="domain" description="FecR protein" evidence="4">
    <location>
        <begin position="60"/>
        <end position="159"/>
    </location>
</feature>
<dbReference type="EMBL" id="WMBQ01000001">
    <property type="protein sequence ID" value="MTD93382.1"/>
    <property type="molecule type" value="Genomic_DNA"/>
</dbReference>
<keyword evidence="3" id="KW-0732">Signal</keyword>
<feature type="chain" id="PRO_5026116340" description="FecR protein domain-containing protein" evidence="3">
    <location>
        <begin position="24"/>
        <end position="513"/>
    </location>
</feature>
<organism evidence="5 6">
    <name type="scientific">Hyphomicrobium album</name>
    <dbReference type="NCBI Taxonomy" id="2665159"/>
    <lineage>
        <taxon>Bacteria</taxon>
        <taxon>Pseudomonadati</taxon>
        <taxon>Pseudomonadota</taxon>
        <taxon>Alphaproteobacteria</taxon>
        <taxon>Hyphomicrobiales</taxon>
        <taxon>Hyphomicrobiaceae</taxon>
        <taxon>Hyphomicrobium</taxon>
    </lineage>
</organism>
<dbReference type="RefSeq" id="WP_154737927.1">
    <property type="nucleotide sequence ID" value="NZ_WMBQ01000001.1"/>
</dbReference>
<dbReference type="Gene3D" id="2.40.160.20">
    <property type="match status" value="1"/>
</dbReference>
<comment type="caution">
    <text evidence="5">The sequence shown here is derived from an EMBL/GenBank/DDBJ whole genome shotgun (WGS) entry which is preliminary data.</text>
</comment>
<sequence length="513" mass="54339">MRFKAVGGATLVLLALSAVPASAADKIGSAVRIVNKVTGEIDQQQRQLKTDDAVNQNEAIEVSSDSLGELKLNDDTKLALGPGARLVLDKFVYDPAPSTGTVSVNLLTGAFRFITGLSRKGNYQLRTPSASITVRGTIFDVYVDGAGGTWLLLLEGSVRVCNAANQCADVSNPCGVVHITPTGALNGPIGWPAEARPINFATAFPFVVTPPSIDATPLFTRTAVELNQCAPKQPPAQRAEAPPSPPSPPSPPQQSYAPPSPSYEVSEPSATPVVPVVTTTEATPAPWGGLYVGVVAGAVWQQPDPFLNCFDFTNPDPTVCSTDASFRIPGNFFSLNDTGFLGGAQIGYNVTFGNVVVGAEADIAYTSISTTTSFQQPFPCCVRDTFMHQELQSLSTVRARLGYTFENILLYATGGLAVGRVEYAFGLTDDQFVGGGFAGASNSQLRAGYTTGGGIEISFGQWSLKTEYLFYDLGQETLTAPFLIGGVPEPFTFRPEFDTQGHILRIGTNFPLN</sequence>
<name>A0A6I3KI37_9HYPH</name>
<proteinExistence type="inferred from homology"/>
<protein>
    <recommendedName>
        <fullName evidence="4">FecR protein domain-containing protein</fullName>
    </recommendedName>
</protein>
<dbReference type="SUPFAM" id="SSF56925">
    <property type="entry name" value="OMPA-like"/>
    <property type="match status" value="1"/>
</dbReference>
<reference evidence="5 6" key="1">
    <citation type="submission" date="2019-11" db="EMBL/GenBank/DDBJ databases">
        <title>Identification of a novel strain.</title>
        <authorList>
            <person name="Xu Q."/>
            <person name="Wang G."/>
        </authorList>
    </citation>
    <scope>NUCLEOTIDE SEQUENCE [LARGE SCALE GENOMIC DNA]</scope>
    <source>
        <strain evidence="6">xq</strain>
    </source>
</reference>
<dbReference type="PANTHER" id="PTHR34001">
    <property type="entry name" value="BLL7405 PROTEIN"/>
    <property type="match status" value="1"/>
</dbReference>
<dbReference type="Gene3D" id="2.60.120.1440">
    <property type="match status" value="1"/>
</dbReference>
<gene>
    <name evidence="5" type="ORF">GIW81_03410</name>
</gene>
<dbReference type="InterPro" id="IPR011250">
    <property type="entry name" value="OMP/PagP_B-barrel"/>
</dbReference>
<dbReference type="InterPro" id="IPR006860">
    <property type="entry name" value="FecR"/>
</dbReference>
<dbReference type="Pfam" id="PF04773">
    <property type="entry name" value="FecR"/>
    <property type="match status" value="1"/>
</dbReference>
<feature type="signal peptide" evidence="3">
    <location>
        <begin position="1"/>
        <end position="23"/>
    </location>
</feature>
<comment type="similarity">
    <text evidence="1">Belongs to the Omp25/RopB family.</text>
</comment>
<evidence type="ECO:0000256" key="3">
    <source>
        <dbReference type="SAM" id="SignalP"/>
    </source>
</evidence>
<feature type="region of interest" description="Disordered" evidence="2">
    <location>
        <begin position="231"/>
        <end position="270"/>
    </location>
</feature>
<evidence type="ECO:0000256" key="1">
    <source>
        <dbReference type="ARBA" id="ARBA00038306"/>
    </source>
</evidence>
<dbReference type="InterPro" id="IPR051692">
    <property type="entry name" value="OMP-like"/>
</dbReference>
<evidence type="ECO:0000313" key="5">
    <source>
        <dbReference type="EMBL" id="MTD93382.1"/>
    </source>
</evidence>
<dbReference type="Proteomes" id="UP000440694">
    <property type="component" value="Unassembled WGS sequence"/>
</dbReference>
<keyword evidence="6" id="KW-1185">Reference proteome</keyword>
<dbReference type="AlphaFoldDB" id="A0A6I3KI37"/>
<dbReference type="PANTHER" id="PTHR34001:SF3">
    <property type="entry name" value="BLL7405 PROTEIN"/>
    <property type="match status" value="1"/>
</dbReference>
<accession>A0A6I3KI37</accession>
<feature type="compositionally biased region" description="Pro residues" evidence="2">
    <location>
        <begin position="242"/>
        <end position="252"/>
    </location>
</feature>
<evidence type="ECO:0000259" key="4">
    <source>
        <dbReference type="Pfam" id="PF04773"/>
    </source>
</evidence>